<keyword evidence="2" id="KW-0808">Transferase</keyword>
<evidence type="ECO:0008006" key="7">
    <source>
        <dbReference type="Google" id="ProtNLM"/>
    </source>
</evidence>
<gene>
    <name evidence="5" type="ORF">GF1_18530</name>
</gene>
<dbReference type="AlphaFoldDB" id="A0A915XK40"/>
<dbReference type="KEGG" id="ddu:GF1_18530"/>
<evidence type="ECO:0000256" key="1">
    <source>
        <dbReference type="ARBA" id="ARBA00022527"/>
    </source>
</evidence>
<reference evidence="5" key="1">
    <citation type="submission" date="2020-12" db="EMBL/GenBank/DDBJ databases">
        <title>Desulfobium dissulfuricans gen. nov., sp. nov., a novel mesophilic, sulfate-reducing bacterium isolated from a deep-sea hydrothermal vent.</title>
        <authorList>
            <person name="Hashimoto Y."/>
            <person name="Tame A."/>
            <person name="Sawayama S."/>
            <person name="Miyazaki J."/>
            <person name="Takai K."/>
            <person name="Nakagawa S."/>
        </authorList>
    </citation>
    <scope>NUCLEOTIDE SEQUENCE</scope>
    <source>
        <strain evidence="5">GF1</strain>
    </source>
</reference>
<dbReference type="RefSeq" id="WP_267926220.1">
    <property type="nucleotide sequence ID" value="NZ_AP024233.1"/>
</dbReference>
<keyword evidence="3" id="KW-0547">Nucleotide-binding</keyword>
<accession>A0A915XK40</accession>
<dbReference type="PANTHER" id="PTHR31756">
    <property type="entry name" value="PYRUVATE, PHOSPHATE DIKINASE REGULATORY PROTEIN 1, CHLOROPLASTIC"/>
    <property type="match status" value="1"/>
</dbReference>
<keyword evidence="6" id="KW-1185">Reference proteome</keyword>
<dbReference type="Pfam" id="PF03618">
    <property type="entry name" value="Kinase-PPPase"/>
    <property type="match status" value="1"/>
</dbReference>
<dbReference type="PANTHER" id="PTHR31756:SF3">
    <property type="entry name" value="PYRUVATE, PHOSPHATE DIKINASE REGULATORY PROTEIN 1, CHLOROPLASTIC"/>
    <property type="match status" value="1"/>
</dbReference>
<dbReference type="InterPro" id="IPR005177">
    <property type="entry name" value="Kinase-pyrophosphorylase"/>
</dbReference>
<name>A0A915XK40_9BACT</name>
<evidence type="ECO:0000313" key="5">
    <source>
        <dbReference type="EMBL" id="BCO09477.1"/>
    </source>
</evidence>
<dbReference type="Proteomes" id="UP001063350">
    <property type="component" value="Chromosome"/>
</dbReference>
<evidence type="ECO:0000256" key="2">
    <source>
        <dbReference type="ARBA" id="ARBA00022679"/>
    </source>
</evidence>
<organism evidence="5 6">
    <name type="scientific">Desulfolithobacter dissulfuricans</name>
    <dbReference type="NCBI Taxonomy" id="2795293"/>
    <lineage>
        <taxon>Bacteria</taxon>
        <taxon>Pseudomonadati</taxon>
        <taxon>Thermodesulfobacteriota</taxon>
        <taxon>Desulfobulbia</taxon>
        <taxon>Desulfobulbales</taxon>
        <taxon>Desulfobulbaceae</taxon>
        <taxon>Desulfolithobacter</taxon>
    </lineage>
</organism>
<dbReference type="GO" id="GO:0004674">
    <property type="term" value="F:protein serine/threonine kinase activity"/>
    <property type="evidence" value="ECO:0007669"/>
    <property type="project" value="UniProtKB-KW"/>
</dbReference>
<dbReference type="GO" id="GO:0005524">
    <property type="term" value="F:ATP binding"/>
    <property type="evidence" value="ECO:0007669"/>
    <property type="project" value="InterPro"/>
</dbReference>
<proteinExistence type="predicted"/>
<keyword evidence="1" id="KW-0723">Serine/threonine-protein kinase</keyword>
<evidence type="ECO:0000313" key="6">
    <source>
        <dbReference type="Proteomes" id="UP001063350"/>
    </source>
</evidence>
<dbReference type="EMBL" id="AP024233">
    <property type="protein sequence ID" value="BCO09477.1"/>
    <property type="molecule type" value="Genomic_DNA"/>
</dbReference>
<protein>
    <recommendedName>
        <fullName evidence="7">Phosphoenolpyruvate synthase regulatory protein</fullName>
    </recommendedName>
</protein>
<keyword evidence="4" id="KW-0418">Kinase</keyword>
<sequence length="213" mass="24504">MLPLVFCTIMDDTVREVFHVPEVEFFDIYGGFLDKLERCLETKALREPGAYRQIDDQDMGRRVEAIHYTLAHDDGTRTREYDDADIILLGVSRSGKTPVSVYLATHMGLKVANFPLTEEHLSSYQLPEDVIRNRKKVVGLSTSPQLLHRVREKRYSGSRYASIATCSRELQQAEQMYQRYGIPVVHTDGKSIEEISVQVTQLVGISRKKWRRI</sequence>
<evidence type="ECO:0000256" key="4">
    <source>
        <dbReference type="ARBA" id="ARBA00022777"/>
    </source>
</evidence>
<evidence type="ECO:0000256" key="3">
    <source>
        <dbReference type="ARBA" id="ARBA00022741"/>
    </source>
</evidence>